<dbReference type="HAMAP" id="MF_00024">
    <property type="entry name" value="CobD_CbiB"/>
    <property type="match status" value="1"/>
</dbReference>
<comment type="subcellular location">
    <subcellularLocation>
        <location evidence="1 9">Cell membrane</location>
        <topology evidence="1 9">Multi-pass membrane protein</topology>
    </subcellularLocation>
</comment>
<dbReference type="GO" id="GO:0043757">
    <property type="term" value="F:adenosylcobinamide-phosphate synthase activity"/>
    <property type="evidence" value="ECO:0007669"/>
    <property type="project" value="UniProtKB-EC"/>
</dbReference>
<feature type="transmembrane region" description="Helical" evidence="9">
    <location>
        <begin position="302"/>
        <end position="323"/>
    </location>
</feature>
<dbReference type="EMBL" id="JAVDQG010000004">
    <property type="protein sequence ID" value="MDR6226106.1"/>
    <property type="molecule type" value="Genomic_DNA"/>
</dbReference>
<evidence type="ECO:0000256" key="9">
    <source>
        <dbReference type="HAMAP-Rule" id="MF_00024"/>
    </source>
</evidence>
<evidence type="ECO:0000256" key="3">
    <source>
        <dbReference type="ARBA" id="ARBA00006263"/>
    </source>
</evidence>
<comment type="caution">
    <text evidence="10">The sequence shown here is derived from an EMBL/GenBank/DDBJ whole genome shotgun (WGS) entry which is preliminary data.</text>
</comment>
<keyword evidence="7 9" id="KW-1133">Transmembrane helix</keyword>
<reference evidence="10 11" key="1">
    <citation type="submission" date="2023-07" db="EMBL/GenBank/DDBJ databases">
        <title>Genomic Encyclopedia of Type Strains, Phase IV (KMG-IV): sequencing the most valuable type-strain genomes for metagenomic binning, comparative biology and taxonomic classification.</title>
        <authorList>
            <person name="Goeker M."/>
        </authorList>
    </citation>
    <scope>NUCLEOTIDE SEQUENCE [LARGE SCALE GENOMIC DNA]</scope>
    <source>
        <strain evidence="10 11">DSM 45903</strain>
    </source>
</reference>
<dbReference type="Proteomes" id="UP001185012">
    <property type="component" value="Unassembled WGS sequence"/>
</dbReference>
<keyword evidence="5 9" id="KW-0169">Cobalamin biosynthesis</keyword>
<evidence type="ECO:0000313" key="11">
    <source>
        <dbReference type="Proteomes" id="UP001185012"/>
    </source>
</evidence>
<keyword evidence="8 9" id="KW-0472">Membrane</keyword>
<gene>
    <name evidence="9" type="primary">cobD</name>
    <name evidence="10" type="ORF">JOE21_002112</name>
</gene>
<evidence type="ECO:0000256" key="1">
    <source>
        <dbReference type="ARBA" id="ARBA00004651"/>
    </source>
</evidence>
<evidence type="ECO:0000256" key="4">
    <source>
        <dbReference type="ARBA" id="ARBA00022475"/>
    </source>
</evidence>
<keyword evidence="6 9" id="KW-0812">Transmembrane</keyword>
<evidence type="ECO:0000256" key="5">
    <source>
        <dbReference type="ARBA" id="ARBA00022573"/>
    </source>
</evidence>
<evidence type="ECO:0000256" key="6">
    <source>
        <dbReference type="ARBA" id="ARBA00022692"/>
    </source>
</evidence>
<comment type="function">
    <text evidence="9">Converts cobyric acid to cobinamide by the addition of aminopropanol on the F carboxylic group.</text>
</comment>
<keyword evidence="4 9" id="KW-1003">Cell membrane</keyword>
<keyword evidence="10" id="KW-0436">Ligase</keyword>
<comment type="pathway">
    <text evidence="2 9">Cofactor biosynthesis; adenosylcobalamin biosynthesis.</text>
</comment>
<feature type="transmembrane region" description="Helical" evidence="9">
    <location>
        <begin position="87"/>
        <end position="105"/>
    </location>
</feature>
<evidence type="ECO:0000256" key="7">
    <source>
        <dbReference type="ARBA" id="ARBA00022989"/>
    </source>
</evidence>
<dbReference type="PANTHER" id="PTHR34308">
    <property type="entry name" value="COBALAMIN BIOSYNTHESIS PROTEIN CBIB"/>
    <property type="match status" value="1"/>
</dbReference>
<comment type="similarity">
    <text evidence="3 9">Belongs to the CobD/CbiB family.</text>
</comment>
<evidence type="ECO:0000313" key="10">
    <source>
        <dbReference type="EMBL" id="MDR6226106.1"/>
    </source>
</evidence>
<keyword evidence="11" id="KW-1185">Reference proteome</keyword>
<comment type="caution">
    <text evidence="9">Lacks conserved residue(s) required for the propagation of feature annotation.</text>
</comment>
<dbReference type="NCBIfam" id="TIGR00380">
    <property type="entry name" value="cobal_cbiB"/>
    <property type="match status" value="1"/>
</dbReference>
<proteinExistence type="inferred from homology"/>
<protein>
    <recommendedName>
        <fullName evidence="9">Cobalamin biosynthesis protein CobD</fullName>
    </recommendedName>
</protein>
<name>A0ABU1IMV8_9BACL</name>
<evidence type="ECO:0000256" key="2">
    <source>
        <dbReference type="ARBA" id="ARBA00004953"/>
    </source>
</evidence>
<organism evidence="10 11">
    <name type="scientific">Desmospora profundinema</name>
    <dbReference type="NCBI Taxonomy" id="1571184"/>
    <lineage>
        <taxon>Bacteria</taxon>
        <taxon>Bacillati</taxon>
        <taxon>Bacillota</taxon>
        <taxon>Bacilli</taxon>
        <taxon>Bacillales</taxon>
        <taxon>Thermoactinomycetaceae</taxon>
        <taxon>Desmospora</taxon>
    </lineage>
</organism>
<sequence>MGTASLLMAAYLLDCAIGDPRWIPHPVIAMGWGISRLESLLRRLSAWIHRKDVSGRAARLWGCLLPLVVAGTAFAVTWFILRGIAAWSFWAAWLVEAGLIAATIATKGLADAGKKIADALAAGDLAGAREALSHVVGRDTHDLDEAEVVRGGVETVSENIVDAVTSPLFYAAIGGAPLAMAYRAVNTLDSMVGYKNERYRDWGWASARLDDAANWLPARLTAPFLLLALAFKGGDARRAWRTLRRDAAKHPSPNSGWMEAAMAGGLGIQLGGVNRYQGVASHRATMGDPLEPKRREHIVTSIGVLHLCTALFAVAAALLWLGWDIWR</sequence>
<dbReference type="RefSeq" id="WP_309865565.1">
    <property type="nucleotide sequence ID" value="NZ_JAVDQG010000004.1"/>
</dbReference>
<evidence type="ECO:0000256" key="8">
    <source>
        <dbReference type="ARBA" id="ARBA00023136"/>
    </source>
</evidence>
<dbReference type="PANTHER" id="PTHR34308:SF1">
    <property type="entry name" value="COBALAMIN BIOSYNTHESIS PROTEIN CBIB"/>
    <property type="match status" value="1"/>
</dbReference>
<dbReference type="InterPro" id="IPR004485">
    <property type="entry name" value="Cobalamin_biosynth_CobD/CbiB"/>
</dbReference>
<dbReference type="Pfam" id="PF03186">
    <property type="entry name" value="CobD_Cbib"/>
    <property type="match status" value="1"/>
</dbReference>
<feature type="transmembrane region" description="Helical" evidence="9">
    <location>
        <begin position="60"/>
        <end position="81"/>
    </location>
</feature>
<accession>A0ABU1IMV8</accession>